<dbReference type="Proteomes" id="UP000629468">
    <property type="component" value="Unassembled WGS sequence"/>
</dbReference>
<feature type="compositionally biased region" description="Basic residues" evidence="1">
    <location>
        <begin position="632"/>
        <end position="641"/>
    </location>
</feature>
<feature type="compositionally biased region" description="Pro residues" evidence="1">
    <location>
        <begin position="235"/>
        <end position="255"/>
    </location>
</feature>
<feature type="region of interest" description="Disordered" evidence="1">
    <location>
        <begin position="1"/>
        <end position="110"/>
    </location>
</feature>
<organism evidence="2 3">
    <name type="scientific">Agaricus bisporus var. burnettii</name>
    <dbReference type="NCBI Taxonomy" id="192524"/>
    <lineage>
        <taxon>Eukaryota</taxon>
        <taxon>Fungi</taxon>
        <taxon>Dikarya</taxon>
        <taxon>Basidiomycota</taxon>
        <taxon>Agaricomycotina</taxon>
        <taxon>Agaricomycetes</taxon>
        <taxon>Agaricomycetidae</taxon>
        <taxon>Agaricales</taxon>
        <taxon>Agaricineae</taxon>
        <taxon>Agaricaceae</taxon>
        <taxon>Agaricus</taxon>
    </lineage>
</organism>
<feature type="compositionally biased region" description="Low complexity" evidence="1">
    <location>
        <begin position="916"/>
        <end position="931"/>
    </location>
</feature>
<feature type="compositionally biased region" description="Basic residues" evidence="1">
    <location>
        <begin position="1"/>
        <end position="10"/>
    </location>
</feature>
<feature type="region of interest" description="Disordered" evidence="1">
    <location>
        <begin position="905"/>
        <end position="962"/>
    </location>
</feature>
<protein>
    <submittedName>
        <fullName evidence="2">Uncharacterized protein</fullName>
    </submittedName>
</protein>
<feature type="compositionally biased region" description="Polar residues" evidence="1">
    <location>
        <begin position="597"/>
        <end position="610"/>
    </location>
</feature>
<dbReference type="PANTHER" id="PTHR24216:SF65">
    <property type="entry name" value="PAXILLIN-LIKE PROTEIN 1"/>
    <property type="match status" value="1"/>
</dbReference>
<feature type="compositionally biased region" description="Polar residues" evidence="1">
    <location>
        <begin position="131"/>
        <end position="145"/>
    </location>
</feature>
<proteinExistence type="predicted"/>
<feature type="region of interest" description="Disordered" evidence="1">
    <location>
        <begin position="478"/>
        <end position="497"/>
    </location>
</feature>
<feature type="compositionally biased region" description="Low complexity" evidence="1">
    <location>
        <begin position="951"/>
        <end position="961"/>
    </location>
</feature>
<feature type="compositionally biased region" description="Low complexity" evidence="1">
    <location>
        <begin position="146"/>
        <end position="175"/>
    </location>
</feature>
<sequence>MAGFLRRKTKKDAAPDVVVSGPMSLSHVTPRQSQQPRRRPTNPPPSSYEPPRAQPVAVGDPYVAYRRSLRAPPPAQPESVPIPVDIPPRAPLPEPNNAGPALVVDEEDHSSHLIDLPPEIALFQEFGDKLFTNTPPDSLNSKSTGQPQPQQQQHASSTSTPISSPSSLPPISHSPFTPNALPSPDNDMGITISAQHGNTSSMKMSLRSSTLPPNNSFPPSPHEKHRQSSSNSPPRRAPTSPPAPTARSPVSPPKTPSKRQKALPQVPPEAQTPSITASRRHRSFKTPVGQPATNIVPVPQQPQLVNNSYSGPNKPRIFAAQEAMNGHHQAKLNGHHGDGDAFRMSQLQEIPHEFEMQNGYPSPPSEHNRHSNTPNMSHRTSLTQPPPSSPLGKPRSGSSKTNRTSRSSSVVPPPPSSSTTFKHSSSLIASALFSEEHPLPPVPPVSSHNQEQNHQHHTTLSRPASISVAQPVDLQPAPLASLQSSTPPPPPLLVPNYQRPLSGVLQREREFPSPVISDYNTTQKEVKDLQSGGIRNEDEAMNVGLDGGNASVMMINGDLNRNGRPLTPTSPPKSKLNGDIGKLNMPSKPLIDPEALQSFSASLEDQVQENGKTRKKDKGSKDEVEKGEKRKERGKSKRRKEKEKLSLSEPLKENGGLAEGNLPPLPSVERVRPLSSSSLSNRGSTHVVGEKDHGVEQEQEQEQECLPTPRPATANSDSRESRALVYSQLISSPPSSLVLDIIAKAAEKEQLRVTDVNGPYMLTDFIADPEFLQMLLEYLNFFEWSLLASVSRTIRIVMVQKRELREEILERFLRPVGYQRWSWEESPEALSLSLQDLSDYMRGVSTPTHEYARIAGLYVQSLSIHPNNRDPDVLDTVRALTASARAYTRVVLRLRGQAEKEQAVFNAGMRKNATTSFPPSASRMSSRAPSPTFSAFSHSQNRTPESSLHHQQQQQQQQPQQGITFRSPLFRMRRAPLLRVFVPSPEGDWLSDKSVLECEAECKRAGVTHLLKMGDVIWDIAVGDEGNVGRLVWDGSYLIDLDYTYSPMGELPKYMHALAFPPSYFHRVIRSGAMGSNPIVHIDVSPWGEEIAANLQLLQDRVRTETPQGAYHNVVRWVHRSSFVIRPPSRRSSVKTSNSNKAAVVGSIPITGTDNLFVDPGWYGSIVVEAEGTNEALADLQDRCGPGAFPPRVRGAHAAVSQAQVENRKVFRILRERSRPGEIWIKCPVPKSSSFSTNMHLPDLADPPPNQLKPLDAAQLDPGRLYAVLSYRGDLASWNWSFFVPDPSKLPIGSCGTLFHVVFDSATSKWKLQVETRNIITWPLVVAVVRLADVDFLGGYDVLVGKDSLLPIFNTVAIPDGREEKMRELTEFSSRSCVMIFGCWSKIGDGRRIRRNDVYHVDHAHEFSSSWNFLNAFAVVVVFLF</sequence>
<feature type="region of interest" description="Disordered" evidence="1">
    <location>
        <begin position="557"/>
        <end position="719"/>
    </location>
</feature>
<feature type="compositionally biased region" description="Basic and acidic residues" evidence="1">
    <location>
        <begin position="619"/>
        <end position="631"/>
    </location>
</feature>
<feature type="compositionally biased region" description="Basic and acidic residues" evidence="1">
    <location>
        <begin position="642"/>
        <end position="652"/>
    </location>
</feature>
<comment type="caution">
    <text evidence="2">The sequence shown here is derived from an EMBL/GenBank/DDBJ whole genome shotgun (WGS) entry which is preliminary data.</text>
</comment>
<dbReference type="PANTHER" id="PTHR24216">
    <property type="entry name" value="PAXILLIN-RELATED"/>
    <property type="match status" value="1"/>
</dbReference>
<gene>
    <name evidence="2" type="ORF">Agabi119p4_10777</name>
</gene>
<feature type="compositionally biased region" description="Pro residues" evidence="1">
    <location>
        <begin position="84"/>
        <end position="94"/>
    </location>
</feature>
<feature type="compositionally biased region" description="Polar residues" evidence="1">
    <location>
        <begin position="371"/>
        <end position="383"/>
    </location>
</feature>
<evidence type="ECO:0000256" key="1">
    <source>
        <dbReference type="SAM" id="MobiDB-lite"/>
    </source>
</evidence>
<accession>A0A8H7C147</accession>
<evidence type="ECO:0000313" key="2">
    <source>
        <dbReference type="EMBL" id="KAF7760101.1"/>
    </source>
</evidence>
<feature type="region of interest" description="Disordered" evidence="1">
    <location>
        <begin position="127"/>
        <end position="315"/>
    </location>
</feature>
<evidence type="ECO:0000313" key="3">
    <source>
        <dbReference type="Proteomes" id="UP000629468"/>
    </source>
</evidence>
<dbReference type="EMBL" id="JABXXO010000015">
    <property type="protein sequence ID" value="KAF7760101.1"/>
    <property type="molecule type" value="Genomic_DNA"/>
</dbReference>
<feature type="compositionally biased region" description="Polar residues" evidence="1">
    <location>
        <begin position="192"/>
        <end position="214"/>
    </location>
</feature>
<feature type="region of interest" description="Disordered" evidence="1">
    <location>
        <begin position="436"/>
        <end position="462"/>
    </location>
</feature>
<feature type="region of interest" description="Disordered" evidence="1">
    <location>
        <begin position="355"/>
        <end position="423"/>
    </location>
</feature>
<feature type="compositionally biased region" description="Polar residues" evidence="1">
    <location>
        <begin position="932"/>
        <end position="950"/>
    </location>
</feature>
<feature type="compositionally biased region" description="Polar residues" evidence="1">
    <location>
        <begin position="301"/>
        <end position="311"/>
    </location>
</feature>
<reference evidence="2 3" key="1">
    <citation type="journal article" name="Sci. Rep.">
        <title>Telomere-to-telomere assembled and centromere annotated genomes of the two main subspecies of the button mushroom Agaricus bisporus reveal especially polymorphic chromosome ends.</title>
        <authorList>
            <person name="Sonnenberg A.S.M."/>
            <person name="Sedaghat-Telgerd N."/>
            <person name="Lavrijssen B."/>
            <person name="Ohm R.A."/>
            <person name="Hendrickx P.M."/>
            <person name="Scholtmeijer K."/>
            <person name="Baars J.J.P."/>
            <person name="van Peer A."/>
        </authorList>
    </citation>
    <scope>NUCLEOTIDE SEQUENCE [LARGE SCALE GENOMIC DNA]</scope>
    <source>
        <strain evidence="2 3">H119_p4</strain>
    </source>
</reference>
<name>A0A8H7C147_AGABI</name>
<feature type="compositionally biased region" description="Low complexity" evidence="1">
    <location>
        <begin position="396"/>
        <end position="410"/>
    </location>
</feature>